<evidence type="ECO:0000313" key="2">
    <source>
        <dbReference type="Proteomes" id="UP001165064"/>
    </source>
</evidence>
<dbReference type="EMBL" id="BSXS01001351">
    <property type="protein sequence ID" value="GME75915.1"/>
    <property type="molecule type" value="Genomic_DNA"/>
</dbReference>
<reference evidence="1" key="1">
    <citation type="submission" date="2023-04" db="EMBL/GenBank/DDBJ databases">
        <title>Ambrosiozyma monospora NBRC 10751.</title>
        <authorList>
            <person name="Ichikawa N."/>
            <person name="Sato H."/>
            <person name="Tonouchi N."/>
        </authorList>
    </citation>
    <scope>NUCLEOTIDE SEQUENCE</scope>
    <source>
        <strain evidence="1">NBRC 10751</strain>
    </source>
</reference>
<proteinExistence type="predicted"/>
<evidence type="ECO:0000313" key="1">
    <source>
        <dbReference type="EMBL" id="GME75915.1"/>
    </source>
</evidence>
<name>A0ACB5SXM5_AMBMO</name>
<protein>
    <submittedName>
        <fullName evidence="1">Unnamed protein product</fullName>
    </submittedName>
</protein>
<dbReference type="Proteomes" id="UP001165064">
    <property type="component" value="Unassembled WGS sequence"/>
</dbReference>
<keyword evidence="2" id="KW-1185">Reference proteome</keyword>
<gene>
    <name evidence="1" type="ORF">Amon02_000236400</name>
</gene>
<comment type="caution">
    <text evidence="1">The sequence shown here is derived from an EMBL/GenBank/DDBJ whole genome shotgun (WGS) entry which is preliminary data.</text>
</comment>
<accession>A0ACB5SXM5</accession>
<organism evidence="1 2">
    <name type="scientific">Ambrosiozyma monospora</name>
    <name type="common">Yeast</name>
    <name type="synonym">Endomycopsis monosporus</name>
    <dbReference type="NCBI Taxonomy" id="43982"/>
    <lineage>
        <taxon>Eukaryota</taxon>
        <taxon>Fungi</taxon>
        <taxon>Dikarya</taxon>
        <taxon>Ascomycota</taxon>
        <taxon>Saccharomycotina</taxon>
        <taxon>Pichiomycetes</taxon>
        <taxon>Pichiales</taxon>
        <taxon>Pichiaceae</taxon>
        <taxon>Ambrosiozyma</taxon>
    </lineage>
</organism>
<sequence>MAKDATLVATRHAPFVQTVIVAQTLEIQCLIIKMAILNSHSLDIKEVLKLKKPFGLLTSLIGHHELLDDIVSEIIKELVFDETIFDHTYHFEKFEKYIFSKSIKVKFSPHRETDSLKNDQLIKFLEIGCCEFAYDSRKLSPDVIRLATKIVCYMGVIEQLFELIKKKTFCRLRSIDLEMEAGEVTDLKDKLKRLVVSVRFDVINWTESNISEVFSWLIEINEGGDFEFHFVNFRWATYGPEVLRYVSSLNDGSKNLLDYLNFGLIKDNAGLRSLKKTVLSIRDKMKYYYDQDLGYDSLASGACPSFEANSEPNKLIGVLILDLYQPKLADILGNIRMLSINSLEQFSFTLRGDRHYNSHYLPSYMLTVSGLIGGFPSTLKSLNVNLNRQGMSFYDFWHQFISGLKELLHLKISYTKEHGVDFTKLHFPGNLLTIELIQEGYSKKDCEFYFDKLPSSLVYLQIYDCYSWSNFVDVSSIKIMSFDQLKKPIILKSAGRFQWITDQSRPQQQRKKTKNWIKVSNYMQ</sequence>